<protein>
    <submittedName>
        <fullName evidence="1">Uncharacterized protein</fullName>
    </submittedName>
</protein>
<evidence type="ECO:0000313" key="1">
    <source>
        <dbReference type="EMBL" id="KAJ1354663.1"/>
    </source>
</evidence>
<name>A0AAD5MED8_PARTN</name>
<dbReference type="AlphaFoldDB" id="A0AAD5MED8"/>
<dbReference type="Proteomes" id="UP001196413">
    <property type="component" value="Unassembled WGS sequence"/>
</dbReference>
<evidence type="ECO:0000313" key="2">
    <source>
        <dbReference type="Proteomes" id="UP001196413"/>
    </source>
</evidence>
<gene>
    <name evidence="1" type="ORF">KIN20_011657</name>
</gene>
<sequence>MAPRFAVFRCCFLSDSATDVTEPYELARCEPPAALSEVSLPASFADGRLEKKTFTHPENHLAHNTEETAM</sequence>
<comment type="caution">
    <text evidence="1">The sequence shown here is derived from an EMBL/GenBank/DDBJ whole genome shotgun (WGS) entry which is preliminary data.</text>
</comment>
<proteinExistence type="predicted"/>
<dbReference type="EMBL" id="JAHQIW010002141">
    <property type="protein sequence ID" value="KAJ1354663.1"/>
    <property type="molecule type" value="Genomic_DNA"/>
</dbReference>
<keyword evidence="2" id="KW-1185">Reference proteome</keyword>
<reference evidence="1" key="1">
    <citation type="submission" date="2021-06" db="EMBL/GenBank/DDBJ databases">
        <title>Parelaphostrongylus tenuis whole genome reference sequence.</title>
        <authorList>
            <person name="Garwood T.J."/>
            <person name="Larsen P.A."/>
            <person name="Fountain-Jones N.M."/>
            <person name="Garbe J.R."/>
            <person name="Macchietto M.G."/>
            <person name="Kania S.A."/>
            <person name="Gerhold R.W."/>
            <person name="Richards J.E."/>
            <person name="Wolf T.M."/>
        </authorList>
    </citation>
    <scope>NUCLEOTIDE SEQUENCE</scope>
    <source>
        <strain evidence="1">MNPRO001-30</strain>
        <tissue evidence="1">Meninges</tissue>
    </source>
</reference>
<accession>A0AAD5MED8</accession>
<organism evidence="1 2">
    <name type="scientific">Parelaphostrongylus tenuis</name>
    <name type="common">Meningeal worm</name>
    <dbReference type="NCBI Taxonomy" id="148309"/>
    <lineage>
        <taxon>Eukaryota</taxon>
        <taxon>Metazoa</taxon>
        <taxon>Ecdysozoa</taxon>
        <taxon>Nematoda</taxon>
        <taxon>Chromadorea</taxon>
        <taxon>Rhabditida</taxon>
        <taxon>Rhabditina</taxon>
        <taxon>Rhabditomorpha</taxon>
        <taxon>Strongyloidea</taxon>
        <taxon>Metastrongylidae</taxon>
        <taxon>Parelaphostrongylus</taxon>
    </lineage>
</organism>